<dbReference type="AlphaFoldDB" id="A0A446CGW4"/>
<feature type="transmembrane region" description="Helical" evidence="8">
    <location>
        <begin position="218"/>
        <end position="238"/>
    </location>
</feature>
<proteinExistence type="predicted"/>
<dbReference type="EMBL" id="UFQC01000011">
    <property type="protein sequence ID" value="SSW67058.1"/>
    <property type="molecule type" value="Genomic_DNA"/>
</dbReference>
<keyword evidence="6 8" id="KW-1133">Transmembrane helix</keyword>
<keyword evidence="5 8" id="KW-0812">Transmembrane</keyword>
<evidence type="ECO:0000313" key="10">
    <source>
        <dbReference type="Proteomes" id="UP000289465"/>
    </source>
</evidence>
<dbReference type="Proteomes" id="UP000289465">
    <property type="component" value="Unassembled WGS sequence"/>
</dbReference>
<keyword evidence="4" id="KW-0997">Cell inner membrane</keyword>
<evidence type="ECO:0000256" key="2">
    <source>
        <dbReference type="ARBA" id="ARBA00022448"/>
    </source>
</evidence>
<evidence type="ECO:0000256" key="8">
    <source>
        <dbReference type="SAM" id="Phobius"/>
    </source>
</evidence>
<keyword evidence="7 8" id="KW-0472">Membrane</keyword>
<feature type="transmembrane region" description="Helical" evidence="8">
    <location>
        <begin position="127"/>
        <end position="151"/>
    </location>
</feature>
<dbReference type="CDD" id="cd06579">
    <property type="entry name" value="TM_PBP1_transp_AraH_like"/>
    <property type="match status" value="1"/>
</dbReference>
<dbReference type="InterPro" id="IPR001851">
    <property type="entry name" value="ABC_transp_permease"/>
</dbReference>
<name>A0A446CGW4_9BURK</name>
<comment type="subcellular location">
    <subcellularLocation>
        <location evidence="1">Cell membrane</location>
        <topology evidence="1">Multi-pass membrane protein</topology>
    </subcellularLocation>
</comment>
<dbReference type="OrthoDB" id="9799990at2"/>
<evidence type="ECO:0000256" key="4">
    <source>
        <dbReference type="ARBA" id="ARBA00022519"/>
    </source>
</evidence>
<feature type="transmembrane region" description="Helical" evidence="8">
    <location>
        <begin position="163"/>
        <end position="187"/>
    </location>
</feature>
<reference evidence="9 10" key="1">
    <citation type="submission" date="2018-07" db="EMBL/GenBank/DDBJ databases">
        <authorList>
            <person name="Peeters C."/>
        </authorList>
    </citation>
    <scope>NUCLEOTIDE SEQUENCE [LARGE SCALE GENOMIC DNA]</scope>
    <source>
        <strain evidence="9 10">LMG 30378</strain>
    </source>
</reference>
<evidence type="ECO:0000313" key="9">
    <source>
        <dbReference type="EMBL" id="SSW67058.1"/>
    </source>
</evidence>
<feature type="transmembrane region" description="Helical" evidence="8">
    <location>
        <begin position="250"/>
        <end position="268"/>
    </location>
</feature>
<organism evidence="9 10">
    <name type="scientific">Achromobacter veterisilvae</name>
    <dbReference type="NCBI Taxonomy" id="2069367"/>
    <lineage>
        <taxon>Bacteria</taxon>
        <taxon>Pseudomonadati</taxon>
        <taxon>Pseudomonadota</taxon>
        <taxon>Betaproteobacteria</taxon>
        <taxon>Burkholderiales</taxon>
        <taxon>Alcaligenaceae</taxon>
        <taxon>Achromobacter</taxon>
    </lineage>
</organism>
<feature type="transmembrane region" description="Helical" evidence="8">
    <location>
        <begin position="98"/>
        <end position="120"/>
    </location>
</feature>
<evidence type="ECO:0000256" key="1">
    <source>
        <dbReference type="ARBA" id="ARBA00004651"/>
    </source>
</evidence>
<feature type="transmembrane region" description="Helical" evidence="8">
    <location>
        <begin position="298"/>
        <end position="316"/>
    </location>
</feature>
<protein>
    <submittedName>
        <fullName evidence="9">Ribose import permease protein RbsC</fullName>
    </submittedName>
</protein>
<keyword evidence="2" id="KW-0813">Transport</keyword>
<dbReference type="PANTHER" id="PTHR32196:SF21">
    <property type="entry name" value="ABC TRANSPORTER PERMEASE PROTEIN YPHD-RELATED"/>
    <property type="match status" value="1"/>
</dbReference>
<feature type="transmembrane region" description="Helical" evidence="8">
    <location>
        <begin position="57"/>
        <end position="86"/>
    </location>
</feature>
<accession>A0A446CGW4</accession>
<evidence type="ECO:0000256" key="5">
    <source>
        <dbReference type="ARBA" id="ARBA00022692"/>
    </source>
</evidence>
<dbReference type="GO" id="GO:0022857">
    <property type="term" value="F:transmembrane transporter activity"/>
    <property type="evidence" value="ECO:0007669"/>
    <property type="project" value="InterPro"/>
</dbReference>
<evidence type="ECO:0000256" key="6">
    <source>
        <dbReference type="ARBA" id="ARBA00022989"/>
    </source>
</evidence>
<dbReference type="Pfam" id="PF02653">
    <property type="entry name" value="BPD_transp_2"/>
    <property type="match status" value="1"/>
</dbReference>
<dbReference type="GO" id="GO:0005886">
    <property type="term" value="C:plasma membrane"/>
    <property type="evidence" value="ECO:0007669"/>
    <property type="project" value="UniProtKB-SubCell"/>
</dbReference>
<dbReference type="PANTHER" id="PTHR32196">
    <property type="entry name" value="ABC TRANSPORTER PERMEASE PROTEIN YPHD-RELATED-RELATED"/>
    <property type="match status" value="1"/>
</dbReference>
<gene>
    <name evidence="9" type="primary">rbsC_2</name>
    <name evidence="9" type="ORF">AVE30378_02429</name>
</gene>
<evidence type="ECO:0000256" key="3">
    <source>
        <dbReference type="ARBA" id="ARBA00022475"/>
    </source>
</evidence>
<evidence type="ECO:0000256" key="7">
    <source>
        <dbReference type="ARBA" id="ARBA00023136"/>
    </source>
</evidence>
<feature type="transmembrane region" description="Helical" evidence="8">
    <location>
        <begin position="20"/>
        <end position="37"/>
    </location>
</feature>
<sequence>MEFGNGGRAGTGKPRQIGSSLMLPIFIVIMAVGTSLVEPKFASLDNLRNLATQMMPLLILAVGQAFAIISGGLDLSLAAVMSLAGVVGVLTMEQYGPVAGVAVMLGTGVAVGSLSGAIIACFRVSPLVVTLGILSVAQATALILSSGVPIYNINPAYADTIGYGALLGIPSTVWIGVICAATAGLVLRHTVFGRHVYAVGSSLSAATKSGINVKMTTILTYAASGLCAAIGSVVLTAWVGSAQPVAAPNLTLESLAAVVLGGVALTGGAGGIRQVVYGVVILSMLSNIMNMVGVSAYYQTLVIGVVIILAVILDRLRTAAAR</sequence>
<keyword evidence="3" id="KW-1003">Cell membrane</keyword>